<keyword evidence="7" id="KW-0540">Nuclease</keyword>
<dbReference type="GO" id="GO:0005764">
    <property type="term" value="C:lysosome"/>
    <property type="evidence" value="ECO:0007669"/>
    <property type="project" value="UniProtKB-SubCell"/>
</dbReference>
<evidence type="ECO:0000313" key="20">
    <source>
        <dbReference type="Proteomes" id="UP001066276"/>
    </source>
</evidence>
<reference evidence="19" key="1">
    <citation type="journal article" date="2022" name="bioRxiv">
        <title>Sequencing and chromosome-scale assembly of the giantPleurodeles waltlgenome.</title>
        <authorList>
            <person name="Brown T."/>
            <person name="Elewa A."/>
            <person name="Iarovenko S."/>
            <person name="Subramanian E."/>
            <person name="Araus A.J."/>
            <person name="Petzold A."/>
            <person name="Susuki M."/>
            <person name="Suzuki K.-i.T."/>
            <person name="Hayashi T."/>
            <person name="Toyoda A."/>
            <person name="Oliveira C."/>
            <person name="Osipova E."/>
            <person name="Leigh N.D."/>
            <person name="Simon A."/>
            <person name="Yun M.H."/>
        </authorList>
    </citation>
    <scope>NUCLEOTIDE SEQUENCE</scope>
    <source>
        <strain evidence="19">20211129_DDA</strain>
        <tissue evidence="19">Liver</tissue>
    </source>
</reference>
<dbReference type="GO" id="GO:0006309">
    <property type="term" value="P:apoptotic DNA fragmentation"/>
    <property type="evidence" value="ECO:0007669"/>
    <property type="project" value="TreeGrafter"/>
</dbReference>
<comment type="similarity">
    <text evidence="3">Belongs to the DNase II family.</text>
</comment>
<evidence type="ECO:0000256" key="6">
    <source>
        <dbReference type="ARBA" id="ARBA00022703"/>
    </source>
</evidence>
<comment type="subcellular location">
    <subcellularLocation>
        <location evidence="2">Lysosome</location>
    </subcellularLocation>
</comment>
<keyword evidence="9" id="KW-0255">Endonuclease</keyword>
<dbReference type="AlphaFoldDB" id="A0AAV7T933"/>
<evidence type="ECO:0000256" key="4">
    <source>
        <dbReference type="ARBA" id="ARBA00012036"/>
    </source>
</evidence>
<name>A0AAV7T933_PLEWA</name>
<organism evidence="19 20">
    <name type="scientific">Pleurodeles waltl</name>
    <name type="common">Iberian ribbed newt</name>
    <dbReference type="NCBI Taxonomy" id="8319"/>
    <lineage>
        <taxon>Eukaryota</taxon>
        <taxon>Metazoa</taxon>
        <taxon>Chordata</taxon>
        <taxon>Craniata</taxon>
        <taxon>Vertebrata</taxon>
        <taxon>Euteleostomi</taxon>
        <taxon>Amphibia</taxon>
        <taxon>Batrachia</taxon>
        <taxon>Caudata</taxon>
        <taxon>Salamandroidea</taxon>
        <taxon>Salamandridae</taxon>
        <taxon>Pleurodelinae</taxon>
        <taxon>Pleurodeles</taxon>
    </lineage>
</organism>
<evidence type="ECO:0000256" key="8">
    <source>
        <dbReference type="ARBA" id="ARBA00022729"/>
    </source>
</evidence>
<sequence>METDLRLAHACSNPPESSTCGSDTCPTDIHPYSAGTCRQAISCYDDNGQPVDWFIIYKLPQEKRGPPETGMMYKYQDSSTGGWVDGKSLMNSTAASVGRTLLQLYKFSQNQSEDLAYVLYNDQPPLEMSSTIGGHTKGVVLLDRSQGFWLVHSTPRFPPMAKDQYSWPKNGLRNGQSFLCVTYSYAQFKDIGTQLLYNNIRVFDSSVPDAFAEDLPDLSSAAKHCHVKSPPWNRQVQLDSLGGKTFVSFAKYNLFYDDLYSGWLAGALKHDLLVQFWPNSRGVLRSNCSQPYHVFNVQSIAFPSGANFTSHVDHSKWSVSLSNSHEAWTCIGDMNRDMEEEKRGGGTVCTNDLGIWKSYRSLVTDYEPCT</sequence>
<evidence type="ECO:0000256" key="9">
    <source>
        <dbReference type="ARBA" id="ARBA00022759"/>
    </source>
</evidence>
<keyword evidence="10" id="KW-0378">Hydrolase</keyword>
<dbReference type="PANTHER" id="PTHR10858:SF9">
    <property type="entry name" value="DEOXYRIBONUCLEASE-2-ALPHA"/>
    <property type="match status" value="1"/>
</dbReference>
<dbReference type="EC" id="3.1.22.1" evidence="4"/>
<proteinExistence type="inferred from homology"/>
<evidence type="ECO:0000313" key="19">
    <source>
        <dbReference type="EMBL" id="KAJ1172418.1"/>
    </source>
</evidence>
<evidence type="ECO:0000256" key="2">
    <source>
        <dbReference type="ARBA" id="ARBA00004371"/>
    </source>
</evidence>
<evidence type="ECO:0000256" key="5">
    <source>
        <dbReference type="ARBA" id="ARBA00022473"/>
    </source>
</evidence>
<dbReference type="Pfam" id="PF03265">
    <property type="entry name" value="DNase_II"/>
    <property type="match status" value="1"/>
</dbReference>
<keyword evidence="6" id="KW-0053">Apoptosis</keyword>
<evidence type="ECO:0000256" key="16">
    <source>
        <dbReference type="ARBA" id="ARBA00041918"/>
    </source>
</evidence>
<evidence type="ECO:0000256" key="15">
    <source>
        <dbReference type="ARBA" id="ARBA00041393"/>
    </source>
</evidence>
<comment type="catalytic activity">
    <reaction evidence="1">
        <text>Endonucleolytic cleavage to nucleoside 3'-phosphates and 3'-phosphooligonucleotide end-products.</text>
        <dbReference type="EC" id="3.1.22.1"/>
    </reaction>
</comment>
<dbReference type="InterPro" id="IPR004947">
    <property type="entry name" value="DNase_II"/>
</dbReference>
<dbReference type="GO" id="GO:0004531">
    <property type="term" value="F:deoxyribonuclease II activity"/>
    <property type="evidence" value="ECO:0007669"/>
    <property type="project" value="UniProtKB-EC"/>
</dbReference>
<comment type="function">
    <text evidence="18">Hydrolyzes DNA under acidic conditions with a preference for double-stranded DNA. Plays a major role in the clearance of nucleic acids generated through apoptosis, hence preventing autoinflammation. Necessary for proper fetal development and for definitive erythropoiesis in fetal liver and bone marrow, where it degrades nuclear DNA expelled from erythroid precursor cells.</text>
</comment>
<keyword evidence="5" id="KW-0217">Developmental protein</keyword>
<evidence type="ECO:0000256" key="11">
    <source>
        <dbReference type="ARBA" id="ARBA00023157"/>
    </source>
</evidence>
<keyword evidence="12" id="KW-0325">Glycoprotein</keyword>
<evidence type="ECO:0000256" key="17">
    <source>
        <dbReference type="ARBA" id="ARBA00043033"/>
    </source>
</evidence>
<evidence type="ECO:0000256" key="3">
    <source>
        <dbReference type="ARBA" id="ARBA00007527"/>
    </source>
</evidence>
<evidence type="ECO:0000256" key="13">
    <source>
        <dbReference type="ARBA" id="ARBA00023228"/>
    </source>
</evidence>
<evidence type="ECO:0000256" key="14">
    <source>
        <dbReference type="ARBA" id="ARBA00039868"/>
    </source>
</evidence>
<evidence type="ECO:0000256" key="7">
    <source>
        <dbReference type="ARBA" id="ARBA00022722"/>
    </source>
</evidence>
<evidence type="ECO:0000256" key="18">
    <source>
        <dbReference type="ARBA" id="ARBA00045381"/>
    </source>
</evidence>
<accession>A0AAV7T933</accession>
<keyword evidence="11" id="KW-1015">Disulfide bond</keyword>
<protein>
    <recommendedName>
        <fullName evidence="14">Deoxyribonuclease-2-alpha</fullName>
        <ecNumber evidence="4">3.1.22.1</ecNumber>
    </recommendedName>
    <alternativeName>
        <fullName evidence="15">Acid DNase</fullName>
    </alternativeName>
    <alternativeName>
        <fullName evidence="17">Deoxyribonuclease II alpha</fullName>
    </alternativeName>
    <alternativeName>
        <fullName evidence="16">Lysosomal DNase II</fullName>
    </alternativeName>
</protein>
<comment type="caution">
    <text evidence="19">The sequence shown here is derived from an EMBL/GenBank/DDBJ whole genome shotgun (WGS) entry which is preliminary data.</text>
</comment>
<evidence type="ECO:0000256" key="10">
    <source>
        <dbReference type="ARBA" id="ARBA00022801"/>
    </source>
</evidence>
<evidence type="ECO:0000256" key="12">
    <source>
        <dbReference type="ARBA" id="ARBA00023180"/>
    </source>
</evidence>
<gene>
    <name evidence="19" type="ORF">NDU88_004265</name>
</gene>
<keyword evidence="13" id="KW-0458">Lysosome</keyword>
<dbReference type="EMBL" id="JANPWB010000007">
    <property type="protein sequence ID" value="KAJ1172418.1"/>
    <property type="molecule type" value="Genomic_DNA"/>
</dbReference>
<keyword evidence="8" id="KW-0732">Signal</keyword>
<dbReference type="Proteomes" id="UP001066276">
    <property type="component" value="Chromosome 4_1"/>
</dbReference>
<evidence type="ECO:0000256" key="1">
    <source>
        <dbReference type="ARBA" id="ARBA00000447"/>
    </source>
</evidence>
<keyword evidence="20" id="KW-1185">Reference proteome</keyword>
<dbReference type="PANTHER" id="PTHR10858">
    <property type="entry name" value="DEOXYRIBONUCLEASE II"/>
    <property type="match status" value="1"/>
</dbReference>